<dbReference type="EMBL" id="WWCL01000001">
    <property type="protein sequence ID" value="MYN43911.1"/>
    <property type="molecule type" value="Genomic_DNA"/>
</dbReference>
<keyword evidence="2" id="KW-1185">Reference proteome</keyword>
<evidence type="ECO:0000313" key="1">
    <source>
        <dbReference type="EMBL" id="MYN43911.1"/>
    </source>
</evidence>
<organism evidence="1 2">
    <name type="scientific">Duganella fentianensis</name>
    <dbReference type="NCBI Taxonomy" id="2692177"/>
    <lineage>
        <taxon>Bacteria</taxon>
        <taxon>Pseudomonadati</taxon>
        <taxon>Pseudomonadota</taxon>
        <taxon>Betaproteobacteria</taxon>
        <taxon>Burkholderiales</taxon>
        <taxon>Oxalobacteraceae</taxon>
        <taxon>Telluria group</taxon>
        <taxon>Duganella</taxon>
    </lineage>
</organism>
<gene>
    <name evidence="1" type="ORF">GTP23_02365</name>
</gene>
<dbReference type="AlphaFoldDB" id="A0A845HWL0"/>
<evidence type="ECO:0000313" key="2">
    <source>
        <dbReference type="Proteomes" id="UP000444316"/>
    </source>
</evidence>
<comment type="caution">
    <text evidence="1">The sequence shown here is derived from an EMBL/GenBank/DDBJ whole genome shotgun (WGS) entry which is preliminary data.</text>
</comment>
<name>A0A845HWL0_9BURK</name>
<protein>
    <submittedName>
        <fullName evidence="1">DUF2946 domain-containing protein</fullName>
    </submittedName>
</protein>
<accession>A0A845HWL0</accession>
<dbReference type="Proteomes" id="UP000444316">
    <property type="component" value="Unassembled WGS sequence"/>
</dbReference>
<dbReference type="Pfam" id="PF11162">
    <property type="entry name" value="DUF2946"/>
    <property type="match status" value="1"/>
</dbReference>
<sequence length="128" mass="13913">MNFFAQRRLLQVWIVMLTFLFGLVAPSITRALEYQQGRSSSIEICTTSGTKLIKLDGDGQRESTPAKAGIEHCLYCATHSPLLALPATATLVLPAVSGRALYPARYYSSAHTAHVWSAANPRAPPVRA</sequence>
<proteinExistence type="predicted"/>
<dbReference type="RefSeq" id="WP_161033688.1">
    <property type="nucleotide sequence ID" value="NZ_WWCL01000001.1"/>
</dbReference>
<dbReference type="InterPro" id="IPR021333">
    <property type="entry name" value="DUF2946"/>
</dbReference>
<reference evidence="1" key="1">
    <citation type="submission" date="2019-12" db="EMBL/GenBank/DDBJ databases">
        <title>Novel species isolated from a subtropical stream in China.</title>
        <authorList>
            <person name="Lu H."/>
        </authorList>
    </citation>
    <scope>NUCLEOTIDE SEQUENCE [LARGE SCALE GENOMIC DNA]</scope>
    <source>
        <strain evidence="1">FT93W</strain>
    </source>
</reference>